<reference evidence="1 3" key="2">
    <citation type="journal article" date="2014" name="BMC Genomics">
        <title>An improved genome release (version Mt4.0) for the model legume Medicago truncatula.</title>
        <authorList>
            <person name="Tang H."/>
            <person name="Krishnakumar V."/>
            <person name="Bidwell S."/>
            <person name="Rosen B."/>
            <person name="Chan A."/>
            <person name="Zhou S."/>
            <person name="Gentzbittel L."/>
            <person name="Childs K.L."/>
            <person name="Yandell M."/>
            <person name="Gundlach H."/>
            <person name="Mayer K.F."/>
            <person name="Schwartz D.C."/>
            <person name="Town C.D."/>
        </authorList>
    </citation>
    <scope>GENOME REANNOTATION</scope>
    <source>
        <strain evidence="1">A17</strain>
        <strain evidence="2 3">cv. Jemalong A17</strain>
    </source>
</reference>
<sequence>MSNKNNKINYGLIELKQNFPFDIFVEDIFSHRGSSLIYELYSHNLMCFDIDDLEIDYPGIPTIAKKKRVAIDFVAISSKNPFNMDSGWKHAFGTKGDGGVKMYIKY</sequence>
<evidence type="ECO:0000313" key="1">
    <source>
        <dbReference type="EMBL" id="KEH31440.1"/>
    </source>
</evidence>
<reference evidence="2" key="3">
    <citation type="submission" date="2015-04" db="UniProtKB">
        <authorList>
            <consortium name="EnsemblPlants"/>
        </authorList>
    </citation>
    <scope>IDENTIFICATION</scope>
    <source>
        <strain evidence="2">cv. Jemalong A17</strain>
    </source>
</reference>
<name>A0A072V023_MEDTR</name>
<evidence type="ECO:0000313" key="2">
    <source>
        <dbReference type="EnsemblPlants" id="KEH31440"/>
    </source>
</evidence>
<dbReference type="AlphaFoldDB" id="A0A072V023"/>
<reference evidence="1 3" key="1">
    <citation type="journal article" date="2011" name="Nature">
        <title>The Medicago genome provides insight into the evolution of rhizobial symbioses.</title>
        <authorList>
            <person name="Young N.D."/>
            <person name="Debelle F."/>
            <person name="Oldroyd G.E."/>
            <person name="Geurts R."/>
            <person name="Cannon S.B."/>
            <person name="Udvardi M.K."/>
            <person name="Benedito V.A."/>
            <person name="Mayer K.F."/>
            <person name="Gouzy J."/>
            <person name="Schoof H."/>
            <person name="Van de Peer Y."/>
            <person name="Proost S."/>
            <person name="Cook D.R."/>
            <person name="Meyers B.C."/>
            <person name="Spannagl M."/>
            <person name="Cheung F."/>
            <person name="De Mita S."/>
            <person name="Krishnakumar V."/>
            <person name="Gundlach H."/>
            <person name="Zhou S."/>
            <person name="Mudge J."/>
            <person name="Bharti A.K."/>
            <person name="Murray J.D."/>
            <person name="Naoumkina M.A."/>
            <person name="Rosen B."/>
            <person name="Silverstein K.A."/>
            <person name="Tang H."/>
            <person name="Rombauts S."/>
            <person name="Zhao P.X."/>
            <person name="Zhou P."/>
            <person name="Barbe V."/>
            <person name="Bardou P."/>
            <person name="Bechner M."/>
            <person name="Bellec A."/>
            <person name="Berger A."/>
            <person name="Berges H."/>
            <person name="Bidwell S."/>
            <person name="Bisseling T."/>
            <person name="Choisne N."/>
            <person name="Couloux A."/>
            <person name="Denny R."/>
            <person name="Deshpande S."/>
            <person name="Dai X."/>
            <person name="Doyle J.J."/>
            <person name="Dudez A.M."/>
            <person name="Farmer A.D."/>
            <person name="Fouteau S."/>
            <person name="Franken C."/>
            <person name="Gibelin C."/>
            <person name="Gish J."/>
            <person name="Goldstein S."/>
            <person name="Gonzalez A.J."/>
            <person name="Green P.J."/>
            <person name="Hallab A."/>
            <person name="Hartog M."/>
            <person name="Hua A."/>
            <person name="Humphray S.J."/>
            <person name="Jeong D.H."/>
            <person name="Jing Y."/>
            <person name="Jocker A."/>
            <person name="Kenton S.M."/>
            <person name="Kim D.J."/>
            <person name="Klee K."/>
            <person name="Lai H."/>
            <person name="Lang C."/>
            <person name="Lin S."/>
            <person name="Macmil S.L."/>
            <person name="Magdelenat G."/>
            <person name="Matthews L."/>
            <person name="McCorrison J."/>
            <person name="Monaghan E.L."/>
            <person name="Mun J.H."/>
            <person name="Najar F.Z."/>
            <person name="Nicholson C."/>
            <person name="Noirot C."/>
            <person name="O'Bleness M."/>
            <person name="Paule C.R."/>
            <person name="Poulain J."/>
            <person name="Prion F."/>
            <person name="Qin B."/>
            <person name="Qu C."/>
            <person name="Retzel E.F."/>
            <person name="Riddle C."/>
            <person name="Sallet E."/>
            <person name="Samain S."/>
            <person name="Samson N."/>
            <person name="Sanders I."/>
            <person name="Saurat O."/>
            <person name="Scarpelli C."/>
            <person name="Schiex T."/>
            <person name="Segurens B."/>
            <person name="Severin A.J."/>
            <person name="Sherrier D.J."/>
            <person name="Shi R."/>
            <person name="Sims S."/>
            <person name="Singer S.R."/>
            <person name="Sinharoy S."/>
            <person name="Sterck L."/>
            <person name="Viollet A."/>
            <person name="Wang B.B."/>
            <person name="Wang K."/>
            <person name="Wang M."/>
            <person name="Wang X."/>
            <person name="Warfsmann J."/>
            <person name="Weissenbach J."/>
            <person name="White D.D."/>
            <person name="White J.D."/>
            <person name="Wiley G.B."/>
            <person name="Wincker P."/>
            <person name="Xing Y."/>
            <person name="Yang L."/>
            <person name="Yao Z."/>
            <person name="Ying F."/>
            <person name="Zhai J."/>
            <person name="Zhou L."/>
            <person name="Zuber A."/>
            <person name="Denarie J."/>
            <person name="Dixon R.A."/>
            <person name="May G.D."/>
            <person name="Schwartz D.C."/>
            <person name="Rogers J."/>
            <person name="Quetier F."/>
            <person name="Town C.D."/>
            <person name="Roe B.A."/>
        </authorList>
    </citation>
    <scope>NUCLEOTIDE SEQUENCE [LARGE SCALE GENOMIC DNA]</scope>
    <source>
        <strain evidence="1">A17</strain>
        <strain evidence="2 3">cv. Jemalong A17</strain>
    </source>
</reference>
<proteinExistence type="predicted"/>
<accession>A0A072V023</accession>
<dbReference type="EnsemblPlants" id="KEH31440">
    <property type="protein sequence ID" value="KEH31440"/>
    <property type="gene ID" value="MTR_4g094798"/>
</dbReference>
<keyword evidence="3" id="KW-1185">Reference proteome</keyword>
<protein>
    <submittedName>
        <fullName evidence="1 2">Uncharacterized protein</fullName>
    </submittedName>
</protein>
<evidence type="ECO:0000313" key="3">
    <source>
        <dbReference type="Proteomes" id="UP000002051"/>
    </source>
</evidence>
<gene>
    <name evidence="1" type="ordered locus">MTR_4g094798</name>
</gene>
<dbReference type="HOGENOM" id="CLU_2227130_0_0_1"/>
<organism evidence="1 3">
    <name type="scientific">Medicago truncatula</name>
    <name type="common">Barrel medic</name>
    <name type="synonym">Medicago tribuloides</name>
    <dbReference type="NCBI Taxonomy" id="3880"/>
    <lineage>
        <taxon>Eukaryota</taxon>
        <taxon>Viridiplantae</taxon>
        <taxon>Streptophyta</taxon>
        <taxon>Embryophyta</taxon>
        <taxon>Tracheophyta</taxon>
        <taxon>Spermatophyta</taxon>
        <taxon>Magnoliopsida</taxon>
        <taxon>eudicotyledons</taxon>
        <taxon>Gunneridae</taxon>
        <taxon>Pentapetalae</taxon>
        <taxon>rosids</taxon>
        <taxon>fabids</taxon>
        <taxon>Fabales</taxon>
        <taxon>Fabaceae</taxon>
        <taxon>Papilionoideae</taxon>
        <taxon>50 kb inversion clade</taxon>
        <taxon>NPAAA clade</taxon>
        <taxon>Hologalegina</taxon>
        <taxon>IRL clade</taxon>
        <taxon>Trifolieae</taxon>
        <taxon>Medicago</taxon>
    </lineage>
</organism>
<dbReference type="EMBL" id="CM001220">
    <property type="protein sequence ID" value="KEH31440.1"/>
    <property type="molecule type" value="Genomic_DNA"/>
</dbReference>
<dbReference type="Proteomes" id="UP000002051">
    <property type="component" value="Chromosome 4"/>
</dbReference>